<keyword evidence="1" id="KW-0472">Membrane</keyword>
<proteinExistence type="predicted"/>
<gene>
    <name evidence="2" type="ORF">BMW23_0293</name>
</gene>
<feature type="transmembrane region" description="Helical" evidence="1">
    <location>
        <begin position="132"/>
        <end position="156"/>
    </location>
</feature>
<feature type="transmembrane region" description="Helical" evidence="1">
    <location>
        <begin position="176"/>
        <end position="200"/>
    </location>
</feature>
<feature type="transmembrane region" description="Helical" evidence="1">
    <location>
        <begin position="282"/>
        <end position="306"/>
    </location>
</feature>
<evidence type="ECO:0000313" key="2">
    <source>
        <dbReference type="EMBL" id="ATZ80351.1"/>
    </source>
</evidence>
<keyword evidence="1" id="KW-1133">Transmembrane helix</keyword>
<feature type="transmembrane region" description="Helical" evidence="1">
    <location>
        <begin position="401"/>
        <end position="423"/>
    </location>
</feature>
<keyword evidence="3" id="KW-1185">Reference proteome</keyword>
<feature type="transmembrane region" description="Helical" evidence="1">
    <location>
        <begin position="62"/>
        <end position="87"/>
    </location>
</feature>
<evidence type="ECO:0000313" key="3">
    <source>
        <dbReference type="Proteomes" id="UP000240325"/>
    </source>
</evidence>
<dbReference type="EMBL" id="MF782455">
    <property type="protein sequence ID" value="ATZ80351.1"/>
    <property type="molecule type" value="Genomic_DNA"/>
</dbReference>
<dbReference type="Proteomes" id="UP000240325">
    <property type="component" value="Segment"/>
</dbReference>
<keyword evidence="1" id="KW-0812">Transmembrane</keyword>
<name>A0A2H4UTT5_9VIRU</name>
<organism evidence="2">
    <name type="scientific">Bodo saltans virus</name>
    <dbReference type="NCBI Taxonomy" id="2024608"/>
    <lineage>
        <taxon>Viruses</taxon>
        <taxon>Varidnaviria</taxon>
        <taxon>Bamfordvirae</taxon>
        <taxon>Nucleocytoviricota</taxon>
        <taxon>Megaviricetes</taxon>
        <taxon>Imitervirales</taxon>
        <taxon>Mimiviridae</taxon>
        <taxon>Klosneuvirinae</taxon>
        <taxon>Theiavirus</taxon>
        <taxon>Theiavirus salishense</taxon>
    </lineage>
</organism>
<protein>
    <submittedName>
        <fullName evidence="2">Uncharacterized protein</fullName>
    </submittedName>
</protein>
<reference evidence="2" key="1">
    <citation type="journal article" date="2017" name="Elife">
        <title>The kinetoplastid-infecting Bodo saltans virus (BsV), a window into the most abundant giant viruses in the sea.</title>
        <authorList>
            <person name="Deeg C.M."/>
            <person name="Chow C.-E.T."/>
            <person name="Suttle C.A."/>
        </authorList>
    </citation>
    <scope>NUCLEOTIDE SEQUENCE</scope>
    <source>
        <strain evidence="2">NG1</strain>
    </source>
</reference>
<evidence type="ECO:0000256" key="1">
    <source>
        <dbReference type="SAM" id="Phobius"/>
    </source>
</evidence>
<accession>A0A2H4UTT5</accession>
<sequence length="429" mass="48707">MSNSSIFDCGKYNCISFVDEVIQYLNNNSNYTQNDFIESYTSVKKLWNDLGSESKQTLGFEIVIYIIIFSIILGTLIFSMKAVYNALKLSDENERKYIERIELEKYNRFYNNSDNNNNGNDKILGTMRTRKLVLWILFMMKVGVIILMSLITVIYQFRYRKVIGANTIFGGSSVHITRHCMAILFTSLCGGICVTCILLSRNGINFDTIKNHKCSIFTLSLIFGLFELTMEACGLNRFLHESSIENGNGEYAELDGTSNLSDLGKKLFVVYQMNADPFVTSLLYTLIGIAFLIALSMSITIVIYIINNPAKHFAVEYYKIMWTQPKSSTNIEKIITQNFTSEPFDNNDDNEKYEQIIKNINKLSNNNKTAFILEIILFSMIIPALPFIIRSYIIDGKPPSFLECVCALGFAFCGGALHCVLQYTGCIVD</sequence>
<feature type="transmembrane region" description="Helical" evidence="1">
    <location>
        <begin position="370"/>
        <end position="389"/>
    </location>
</feature>